<dbReference type="EMBL" id="JAEQMY010000074">
    <property type="protein sequence ID" value="MBL0407326.1"/>
    <property type="molecule type" value="Genomic_DNA"/>
</dbReference>
<sequence length="495" mass="54835">MRRLVVISNRVPIPDASGKAAAGGLAVALHEAFQAYQGLWFGWSGKVSANPAAQPKIIDKGQVRYAVMDLTSLDRQEYYNGFANRALWPIMHYRIGLSEFSRADYAGYLRVNRSFASALAHLIQPDDLVWVHDYHLIPLASELRAAGITNAIGYFHHIPWPAPEVFGALPGSAELLRGIPDYDLVGVQTERDADNLRRSLVQELGAVRRRADLLDVASRRVRIKSIPIGIDVNGFQQAAQRSGSSRLLKQTIAGLGTRKLIIGVDRLDYSKGIPERMETFERFLVSHPDQRGQVTYLQIAPTSRSEVPEYATLSRVVNETLGRINGSLGEPGWVPIHYVTSAYSRAVLAGLYRLARVGLVTPIRDGMNLVAKEYVAAQDPQDPGVLILSKFAGAAEELTDALIVNPNDKVEVAEAIQQALHMSQEERTARWQAMLKVLRASDVSRWAAALSMTWLAIRQPEPVAKLRWPKKRATIVRSRTMSTVGSVATQPLRWV</sequence>
<dbReference type="RefSeq" id="WP_202064451.1">
    <property type="nucleotide sequence ID" value="NZ_JAEQMY010000074.1"/>
</dbReference>
<dbReference type="Gene3D" id="3.40.50.2000">
    <property type="entry name" value="Glycogen Phosphorylase B"/>
    <property type="match status" value="2"/>
</dbReference>
<gene>
    <name evidence="2" type="ORF">JKG68_25715</name>
</gene>
<dbReference type="PANTHER" id="PTHR10788">
    <property type="entry name" value="TREHALOSE-6-PHOSPHATE SYNTHASE"/>
    <property type="match status" value="1"/>
</dbReference>
<reference evidence="2" key="1">
    <citation type="submission" date="2021-01" db="EMBL/GenBank/DDBJ databases">
        <title>Microvirga sp.</title>
        <authorList>
            <person name="Kim M.K."/>
        </authorList>
    </citation>
    <scope>NUCLEOTIDE SEQUENCE</scope>
    <source>
        <strain evidence="2">5420S-16</strain>
    </source>
</reference>
<dbReference type="Pfam" id="PF00982">
    <property type="entry name" value="Glyco_transf_20"/>
    <property type="match status" value="1"/>
</dbReference>
<accession>A0A937D1R6</accession>
<evidence type="ECO:0000313" key="3">
    <source>
        <dbReference type="Proteomes" id="UP000605848"/>
    </source>
</evidence>
<organism evidence="2 3">
    <name type="scientific">Microvirga aerilata</name>
    <dbReference type="NCBI Taxonomy" id="670292"/>
    <lineage>
        <taxon>Bacteria</taxon>
        <taxon>Pseudomonadati</taxon>
        <taxon>Pseudomonadota</taxon>
        <taxon>Alphaproteobacteria</taxon>
        <taxon>Hyphomicrobiales</taxon>
        <taxon>Methylobacteriaceae</taxon>
        <taxon>Microvirga</taxon>
    </lineage>
</organism>
<evidence type="ECO:0000256" key="1">
    <source>
        <dbReference type="ARBA" id="ARBA00008799"/>
    </source>
</evidence>
<keyword evidence="3" id="KW-1185">Reference proteome</keyword>
<comment type="similarity">
    <text evidence="1">Belongs to the glycosyltransferase 20 family.</text>
</comment>
<dbReference type="CDD" id="cd03788">
    <property type="entry name" value="GT20_TPS"/>
    <property type="match status" value="1"/>
</dbReference>
<dbReference type="Proteomes" id="UP000605848">
    <property type="component" value="Unassembled WGS sequence"/>
</dbReference>
<name>A0A937D1R6_9HYPH</name>
<dbReference type="InterPro" id="IPR001830">
    <property type="entry name" value="Glyco_trans_20"/>
</dbReference>
<dbReference type="GO" id="GO:0003825">
    <property type="term" value="F:alpha,alpha-trehalose-phosphate synthase (UDP-forming) activity"/>
    <property type="evidence" value="ECO:0007669"/>
    <property type="project" value="TreeGrafter"/>
</dbReference>
<dbReference type="SUPFAM" id="SSF53756">
    <property type="entry name" value="UDP-Glycosyltransferase/glycogen phosphorylase"/>
    <property type="match status" value="1"/>
</dbReference>
<dbReference type="GO" id="GO:0005992">
    <property type="term" value="P:trehalose biosynthetic process"/>
    <property type="evidence" value="ECO:0007669"/>
    <property type="project" value="InterPro"/>
</dbReference>
<comment type="caution">
    <text evidence="2">The sequence shown here is derived from an EMBL/GenBank/DDBJ whole genome shotgun (WGS) entry which is preliminary data.</text>
</comment>
<proteinExistence type="inferred from homology"/>
<dbReference type="AlphaFoldDB" id="A0A937D1R6"/>
<protein>
    <submittedName>
        <fullName evidence="2">Trehalose-6-phosphate synthase</fullName>
    </submittedName>
</protein>
<dbReference type="PANTHER" id="PTHR10788:SF106">
    <property type="entry name" value="BCDNA.GH08860"/>
    <property type="match status" value="1"/>
</dbReference>
<evidence type="ECO:0000313" key="2">
    <source>
        <dbReference type="EMBL" id="MBL0407326.1"/>
    </source>
</evidence>